<keyword evidence="1" id="KW-0812">Transmembrane</keyword>
<comment type="caution">
    <text evidence="2">The sequence shown here is derived from an EMBL/GenBank/DDBJ whole genome shotgun (WGS) entry which is preliminary data.</text>
</comment>
<reference evidence="2 3" key="1">
    <citation type="journal article" date="2021" name="Commun. Biol.">
        <title>The genome of Shorea leprosula (Dipterocarpaceae) highlights the ecological relevance of drought in aseasonal tropical rainforests.</title>
        <authorList>
            <person name="Ng K.K.S."/>
            <person name="Kobayashi M.J."/>
            <person name="Fawcett J.A."/>
            <person name="Hatakeyama M."/>
            <person name="Paape T."/>
            <person name="Ng C.H."/>
            <person name="Ang C.C."/>
            <person name="Tnah L.H."/>
            <person name="Lee C.T."/>
            <person name="Nishiyama T."/>
            <person name="Sese J."/>
            <person name="O'Brien M.J."/>
            <person name="Copetti D."/>
            <person name="Mohd Noor M.I."/>
            <person name="Ong R.C."/>
            <person name="Putra M."/>
            <person name="Sireger I.Z."/>
            <person name="Indrioko S."/>
            <person name="Kosugi Y."/>
            <person name="Izuno A."/>
            <person name="Isagi Y."/>
            <person name="Lee S.L."/>
            <person name="Shimizu K.K."/>
        </authorList>
    </citation>
    <scope>NUCLEOTIDE SEQUENCE [LARGE SCALE GENOMIC DNA]</scope>
    <source>
        <strain evidence="2">214</strain>
    </source>
</reference>
<keyword evidence="3" id="KW-1185">Reference proteome</keyword>
<keyword evidence="1" id="KW-0472">Membrane</keyword>
<accession>A0AAV5JG36</accession>
<dbReference type="Proteomes" id="UP001054252">
    <property type="component" value="Unassembled WGS sequence"/>
</dbReference>
<organism evidence="2 3">
    <name type="scientific">Rubroshorea leprosula</name>
    <dbReference type="NCBI Taxonomy" id="152421"/>
    <lineage>
        <taxon>Eukaryota</taxon>
        <taxon>Viridiplantae</taxon>
        <taxon>Streptophyta</taxon>
        <taxon>Embryophyta</taxon>
        <taxon>Tracheophyta</taxon>
        <taxon>Spermatophyta</taxon>
        <taxon>Magnoliopsida</taxon>
        <taxon>eudicotyledons</taxon>
        <taxon>Gunneridae</taxon>
        <taxon>Pentapetalae</taxon>
        <taxon>rosids</taxon>
        <taxon>malvids</taxon>
        <taxon>Malvales</taxon>
        <taxon>Dipterocarpaceae</taxon>
        <taxon>Rubroshorea</taxon>
    </lineage>
</organism>
<evidence type="ECO:0000256" key="1">
    <source>
        <dbReference type="SAM" id="Phobius"/>
    </source>
</evidence>
<feature type="transmembrane region" description="Helical" evidence="1">
    <location>
        <begin position="12"/>
        <end position="30"/>
    </location>
</feature>
<evidence type="ECO:0000313" key="2">
    <source>
        <dbReference type="EMBL" id="GKV11431.1"/>
    </source>
</evidence>
<proteinExistence type="predicted"/>
<protein>
    <recommendedName>
        <fullName evidence="4">Secreted protein</fullName>
    </recommendedName>
</protein>
<gene>
    <name evidence="2" type="ORF">SLEP1_g22692</name>
</gene>
<keyword evidence="1" id="KW-1133">Transmembrane helix</keyword>
<dbReference type="EMBL" id="BPVZ01000034">
    <property type="protein sequence ID" value="GKV11431.1"/>
    <property type="molecule type" value="Genomic_DNA"/>
</dbReference>
<sequence length="96" mass="10576">MVPPPLSLCFSAIPLGYACSPFLLLVSFLFSDCLVSDKKRGFCLIFKSQSYICGKRSAWGTRLLHSPTNTFIFIGACCSGSKEVALQNWKQAYVAQ</sequence>
<name>A0AAV5JG36_9ROSI</name>
<evidence type="ECO:0000313" key="3">
    <source>
        <dbReference type="Proteomes" id="UP001054252"/>
    </source>
</evidence>
<evidence type="ECO:0008006" key="4">
    <source>
        <dbReference type="Google" id="ProtNLM"/>
    </source>
</evidence>
<dbReference type="AlphaFoldDB" id="A0AAV5JG36"/>